<comment type="similarity">
    <text evidence="1">Belongs to the CAP family.</text>
</comment>
<evidence type="ECO:0000256" key="1">
    <source>
        <dbReference type="ARBA" id="ARBA00007659"/>
    </source>
</evidence>
<feature type="domain" description="C-CAP/cofactor C-like" evidence="3">
    <location>
        <begin position="277"/>
        <end position="414"/>
    </location>
</feature>
<dbReference type="SMART" id="SM00673">
    <property type="entry name" value="CARP"/>
    <property type="match status" value="2"/>
</dbReference>
<accession>A0AAV2TP97</accession>
<feature type="region of interest" description="Disordered" evidence="2">
    <location>
        <begin position="168"/>
        <end position="217"/>
    </location>
</feature>
<dbReference type="Pfam" id="PF21938">
    <property type="entry name" value="CAP_N"/>
    <property type="match status" value="1"/>
</dbReference>
<dbReference type="InterPro" id="IPR028417">
    <property type="entry name" value="CAP_CS_C"/>
</dbReference>
<dbReference type="AlphaFoldDB" id="A0AAV2TP97"/>
<dbReference type="InterPro" id="IPR013912">
    <property type="entry name" value="Adenylate_cyclase-assoc_CAP_C"/>
</dbReference>
<dbReference type="InterPro" id="IPR036222">
    <property type="entry name" value="CAP_N_sf"/>
</dbReference>
<dbReference type="InterPro" id="IPR016098">
    <property type="entry name" value="CAP/MinC_C"/>
</dbReference>
<comment type="caution">
    <text evidence="4">The sequence shown here is derived from an EMBL/GenBank/DDBJ whole genome shotgun (WGS) entry which is preliminary data.</text>
</comment>
<dbReference type="SUPFAM" id="SSF69340">
    <property type="entry name" value="C-terminal domain of adenylylcyclase associated protein"/>
    <property type="match status" value="1"/>
</dbReference>
<reference evidence="4" key="1">
    <citation type="submission" date="2024-06" db="EMBL/GenBank/DDBJ databases">
        <authorList>
            <person name="Liu X."/>
            <person name="Lenzi L."/>
            <person name="Haldenby T S."/>
            <person name="Uol C."/>
        </authorList>
    </citation>
    <scope>NUCLEOTIDE SEQUENCE</scope>
</reference>
<dbReference type="GO" id="GO:0003779">
    <property type="term" value="F:actin binding"/>
    <property type="evidence" value="ECO:0007669"/>
    <property type="project" value="InterPro"/>
</dbReference>
<dbReference type="PANTHER" id="PTHR10652:SF0">
    <property type="entry name" value="ADENYLYL CYCLASE-ASSOCIATED PROTEIN"/>
    <property type="match status" value="1"/>
</dbReference>
<dbReference type="Pfam" id="PF08603">
    <property type="entry name" value="CAP_C"/>
    <property type="match status" value="1"/>
</dbReference>
<dbReference type="Gene3D" id="1.25.40.330">
    <property type="entry name" value="Adenylate cyclase-associated CAP, N-terminal domain"/>
    <property type="match status" value="1"/>
</dbReference>
<dbReference type="SUPFAM" id="SSF101278">
    <property type="entry name" value="N-terminal domain of adenylylcyclase associated protein, CAP"/>
    <property type="match status" value="1"/>
</dbReference>
<dbReference type="GO" id="GO:0005737">
    <property type="term" value="C:cytoplasm"/>
    <property type="evidence" value="ECO:0007669"/>
    <property type="project" value="TreeGrafter"/>
</dbReference>
<evidence type="ECO:0000313" key="4">
    <source>
        <dbReference type="EMBL" id="CAL5138104.1"/>
    </source>
</evidence>
<dbReference type="InterPro" id="IPR017901">
    <property type="entry name" value="C-CAP_CF_C-like"/>
</dbReference>
<evidence type="ECO:0000313" key="5">
    <source>
        <dbReference type="Proteomes" id="UP001497525"/>
    </source>
</evidence>
<proteinExistence type="inferred from homology"/>
<dbReference type="GO" id="GO:0008179">
    <property type="term" value="F:adenylate cyclase binding"/>
    <property type="evidence" value="ECO:0007669"/>
    <property type="project" value="TreeGrafter"/>
</dbReference>
<dbReference type="GO" id="GO:0019933">
    <property type="term" value="P:cAMP-mediated signaling"/>
    <property type="evidence" value="ECO:0007669"/>
    <property type="project" value="TreeGrafter"/>
</dbReference>
<dbReference type="InterPro" id="IPR053950">
    <property type="entry name" value="CAP_N"/>
</dbReference>
<gene>
    <name evidence="4" type="ORF">CDAUBV1_LOCUS12724</name>
</gene>
<evidence type="ECO:0000259" key="3">
    <source>
        <dbReference type="PROSITE" id="PS51329"/>
    </source>
</evidence>
<dbReference type="FunFam" id="1.25.40.330:FF:000001">
    <property type="entry name" value="Adenylyl cyclase-associated protein"/>
    <property type="match status" value="1"/>
</dbReference>
<dbReference type="InterPro" id="IPR006599">
    <property type="entry name" value="CARP_motif"/>
</dbReference>
<dbReference type="GO" id="GO:0000902">
    <property type="term" value="P:cell morphogenesis"/>
    <property type="evidence" value="ECO:0007669"/>
    <property type="project" value="TreeGrafter"/>
</dbReference>
<dbReference type="PANTHER" id="PTHR10652">
    <property type="entry name" value="ADENYLYL CYCLASE-ASSOCIATED PROTEIN"/>
    <property type="match status" value="1"/>
</dbReference>
<feature type="compositionally biased region" description="Pro residues" evidence="2">
    <location>
        <begin position="191"/>
        <end position="203"/>
    </location>
</feature>
<dbReference type="EMBL" id="CAXLJL010000478">
    <property type="protein sequence ID" value="CAL5138104.1"/>
    <property type="molecule type" value="Genomic_DNA"/>
</dbReference>
<organism evidence="4 5">
    <name type="scientific">Calicophoron daubneyi</name>
    <name type="common">Rumen fluke</name>
    <name type="synonym">Paramphistomum daubneyi</name>
    <dbReference type="NCBI Taxonomy" id="300641"/>
    <lineage>
        <taxon>Eukaryota</taxon>
        <taxon>Metazoa</taxon>
        <taxon>Spiralia</taxon>
        <taxon>Lophotrochozoa</taxon>
        <taxon>Platyhelminthes</taxon>
        <taxon>Trematoda</taxon>
        <taxon>Digenea</taxon>
        <taxon>Plagiorchiida</taxon>
        <taxon>Pronocephalata</taxon>
        <taxon>Paramphistomoidea</taxon>
        <taxon>Paramphistomidae</taxon>
        <taxon>Calicophoron</taxon>
    </lineage>
</organism>
<evidence type="ECO:0000256" key="2">
    <source>
        <dbReference type="SAM" id="MobiDB-lite"/>
    </source>
</evidence>
<feature type="compositionally biased region" description="Low complexity" evidence="2">
    <location>
        <begin position="253"/>
        <end position="264"/>
    </location>
</feature>
<dbReference type="PROSITE" id="PS01089">
    <property type="entry name" value="CAP_2"/>
    <property type="match status" value="1"/>
</dbReference>
<dbReference type="Gene3D" id="2.160.20.70">
    <property type="match status" value="1"/>
</dbReference>
<dbReference type="GO" id="GO:0007015">
    <property type="term" value="P:actin filament organization"/>
    <property type="evidence" value="ECO:0007669"/>
    <property type="project" value="TreeGrafter"/>
</dbReference>
<feature type="region of interest" description="Disordered" evidence="2">
    <location>
        <begin position="233"/>
        <end position="281"/>
    </location>
</feature>
<protein>
    <recommendedName>
        <fullName evidence="3">C-CAP/cofactor C-like domain-containing protein</fullName>
    </recommendedName>
</protein>
<name>A0AAV2TP97_CALDB</name>
<sequence>MASSNPIVKEFDELLSHSLAAFVTRSSEIGGEVDHQAKLMEKCFQAQRKFIALAATHSKPGDTDLNEILKTCLEPVGEVVNFKDAHRSSAYFNHLCAVAESIAALGWISLPKPVPYIKEMQDAGQFFINRVLKEYKTKDPKHITWTQDLSTLWKSLSDYVKQHHTTGVSWCAQGPPAKASDMKSSSTAAGAPPPPPPPPPPMPLQSSQPKEPEDDSVDRSALFAQLNRGEAVTAGLRKVTDDMKTHKNPKLRGAPPIQPQKAAPAKPPKPGKLINAPKKSSGSLELNGNKWIVENFENEQLTLDKTEQKQSVYVYKCTRCTVIIKGKINSISVDNCKKTGVLFDNLISSLDVVNCQSVSVQTTGVLQTVNVDKTDGCQIYLSKQSQSADVITAKCSGVNILIPKDDGDFDEYPVPEQFKTNFTGKGLVTKCNESI</sequence>
<dbReference type="InterPro" id="IPR036223">
    <property type="entry name" value="CAP_C_sf"/>
</dbReference>
<dbReference type="InterPro" id="IPR001837">
    <property type="entry name" value="Adenylate_cyclase-assoc_CAP"/>
</dbReference>
<dbReference type="Proteomes" id="UP001497525">
    <property type="component" value="Unassembled WGS sequence"/>
</dbReference>
<dbReference type="PROSITE" id="PS51329">
    <property type="entry name" value="C_CAP_COFACTOR_C"/>
    <property type="match status" value="1"/>
</dbReference>